<feature type="region of interest" description="Disordered" evidence="1">
    <location>
        <begin position="259"/>
        <end position="304"/>
    </location>
</feature>
<evidence type="ECO:0000256" key="1">
    <source>
        <dbReference type="SAM" id="MobiDB-lite"/>
    </source>
</evidence>
<dbReference type="EMBL" id="MLCF01000031">
    <property type="protein sequence ID" value="OIV38078.1"/>
    <property type="molecule type" value="Genomic_DNA"/>
</dbReference>
<accession>A0A1J7BHE6</accession>
<feature type="compositionally biased region" description="Low complexity" evidence="1">
    <location>
        <begin position="278"/>
        <end position="291"/>
    </location>
</feature>
<organism evidence="2 3">
    <name type="scientific">Mangrovactinospora gilvigrisea</name>
    <dbReference type="NCBI Taxonomy" id="1428644"/>
    <lineage>
        <taxon>Bacteria</taxon>
        <taxon>Bacillati</taxon>
        <taxon>Actinomycetota</taxon>
        <taxon>Actinomycetes</taxon>
        <taxon>Kitasatosporales</taxon>
        <taxon>Streptomycetaceae</taxon>
        <taxon>Mangrovactinospora</taxon>
    </lineage>
</organism>
<sequence>MLPPVVIRYVVATGITAFTPAVDPKADSLLADAGFTATPVPSLHTLPAGMSRPEQVKRVKRAASLLKRARIPVDVQSLALPLNPRAAAAAEADSFGRGLHRTFVEVAFKQDGPATRLAATLLGARLWASHQPGGSNAELPTLLGDLARDSQKVFETAHWSLCRIHAEPVRLPHRSYAVAASADVGPEQAGQHLRALTRINESALADAQQLVDYTAAGLKLLCGERGRATAAALRGLRPGLTAIGTAIDQAATAVEALSAPGSRSTAAATESAVHGDKPGPSGDGSSSIAPPQGSPAPKHRKSGR</sequence>
<gene>
    <name evidence="2" type="ORF">BIV57_07655</name>
</gene>
<evidence type="ECO:0000313" key="2">
    <source>
        <dbReference type="EMBL" id="OIV38078.1"/>
    </source>
</evidence>
<dbReference type="STRING" id="1428644.BIV57_07655"/>
<proteinExistence type="predicted"/>
<dbReference type="Proteomes" id="UP000243342">
    <property type="component" value="Unassembled WGS sequence"/>
</dbReference>
<name>A0A1J7BHE6_9ACTN</name>
<protein>
    <submittedName>
        <fullName evidence="2">Uncharacterized protein</fullName>
    </submittedName>
</protein>
<reference evidence="2 3" key="1">
    <citation type="submission" date="2016-10" db="EMBL/GenBank/DDBJ databases">
        <title>Genome sequence of Streptomyces gilvigriseus MUSC 26.</title>
        <authorList>
            <person name="Lee L.-H."/>
            <person name="Ser H.-L."/>
        </authorList>
    </citation>
    <scope>NUCLEOTIDE SEQUENCE [LARGE SCALE GENOMIC DNA]</scope>
    <source>
        <strain evidence="2 3">MUSC 26</strain>
    </source>
</reference>
<keyword evidence="3" id="KW-1185">Reference proteome</keyword>
<evidence type="ECO:0000313" key="3">
    <source>
        <dbReference type="Proteomes" id="UP000243342"/>
    </source>
</evidence>
<comment type="caution">
    <text evidence="2">The sequence shown here is derived from an EMBL/GenBank/DDBJ whole genome shotgun (WGS) entry which is preliminary data.</text>
</comment>
<dbReference type="AlphaFoldDB" id="A0A1J7BHE6"/>